<sequence length="703" mass="80286">MMDDVSKSELAKNVRVINGQVVLDLRGKRLSNVTDLAGVKVLDLGDNNLTKLPDNIGDLADLVVLHVNGNKLTKLPTSVRKLSKLQELYLNNNQLQEIDETVHLKELRVLHLEHNRLSELPTNFKHLQKLQKLFLNDNQLTGFPEDIFDLQELVWLKLSNNRLSEIPSSIRKLKKLKVLYISNINLRAIPNEICELAHLRGLNLEGNPLKSDDEGLNHLLKLSKERHPYMSIAISDSMHQEQHPGEDRKAVFVERIILKEALLNCYEDVGVCVVSPLTTVTTPAMNMCFQLQGPTIGSALLIEDEILISKVIQFQPIDKSSKVSKEKVKVALRYSCPDLRGYEVVIKASVDKERNEWKDLETRNVRKPSDLSEDDQRIFPEWMYPFAEAEISDITDCSLFATIWRLRSFTFWKPSSGALEFNCTVTEFPGVSVTVPESCVPVNEDFSLTVKVQEVPQGDEKEKREGPIIHIFCSEEVTLTQHATITIPFTLRKESEEVYSRVEELREVRIFHAKDESSAWAELHPKDFKVENGVVTFQVSHFSMFWPWFFYAVPILLTTAMVGHRYWLSRSWTVKLEAWLCQSDIPGSLALILCCYPEGEELGDVTSNRIVLFHGGPLLQTCCQGDVLFFSLVSLDSTLDEELSEEEMQIKVQAKKIMLPECKSDVIYVQPPGKSNNPQIEFFKRSEKGEKEIIRRMSLLPVW</sequence>
<keyword evidence="1" id="KW-0433">Leucine-rich repeat</keyword>
<dbReference type="EMBL" id="CALNXK010000185">
    <property type="protein sequence ID" value="CAH3173864.1"/>
    <property type="molecule type" value="Genomic_DNA"/>
</dbReference>
<dbReference type="InterPro" id="IPR032675">
    <property type="entry name" value="LRR_dom_sf"/>
</dbReference>
<dbReference type="InterPro" id="IPR001611">
    <property type="entry name" value="Leu-rich_rpt"/>
</dbReference>
<keyword evidence="6" id="KW-1185">Reference proteome</keyword>
<proteinExistence type="predicted"/>
<dbReference type="PANTHER" id="PTHR48051">
    <property type="match status" value="1"/>
</dbReference>
<feature type="transmembrane region" description="Helical" evidence="3">
    <location>
        <begin position="545"/>
        <end position="568"/>
    </location>
</feature>
<comment type="caution">
    <text evidence="5">The sequence shown here is derived from an EMBL/GenBank/DDBJ whole genome shotgun (WGS) entry which is preliminary data.</text>
</comment>
<evidence type="ECO:0000313" key="6">
    <source>
        <dbReference type="Proteomes" id="UP001159405"/>
    </source>
</evidence>
<dbReference type="SMART" id="SM00369">
    <property type="entry name" value="LRR_TYP"/>
    <property type="match status" value="7"/>
</dbReference>
<dbReference type="Gene3D" id="3.80.10.10">
    <property type="entry name" value="Ribonuclease Inhibitor"/>
    <property type="match status" value="1"/>
</dbReference>
<reference evidence="5 6" key="1">
    <citation type="submission" date="2022-05" db="EMBL/GenBank/DDBJ databases">
        <authorList>
            <consortium name="Genoscope - CEA"/>
            <person name="William W."/>
        </authorList>
    </citation>
    <scope>NUCLEOTIDE SEQUENCE [LARGE SCALE GENOMIC DNA]</scope>
</reference>
<keyword evidence="3" id="KW-1133">Transmembrane helix</keyword>
<dbReference type="PANTHER" id="PTHR48051:SF54">
    <property type="entry name" value="LEUCINE-RICH REPEAT-CONTAINING PROTEIN"/>
    <property type="match status" value="1"/>
</dbReference>
<evidence type="ECO:0000256" key="3">
    <source>
        <dbReference type="SAM" id="Phobius"/>
    </source>
</evidence>
<dbReference type="Pfam" id="PF23598">
    <property type="entry name" value="LRR_14"/>
    <property type="match status" value="1"/>
</dbReference>
<dbReference type="InterPro" id="IPR050216">
    <property type="entry name" value="LRR_domain-containing"/>
</dbReference>
<keyword evidence="2" id="KW-0677">Repeat</keyword>
<dbReference type="SUPFAM" id="SSF52058">
    <property type="entry name" value="L domain-like"/>
    <property type="match status" value="1"/>
</dbReference>
<dbReference type="InterPro" id="IPR055414">
    <property type="entry name" value="LRR_R13L4/SHOC2-like"/>
</dbReference>
<evidence type="ECO:0000313" key="5">
    <source>
        <dbReference type="EMBL" id="CAH3173864.1"/>
    </source>
</evidence>
<dbReference type="PROSITE" id="PS51450">
    <property type="entry name" value="LRR"/>
    <property type="match status" value="3"/>
</dbReference>
<keyword evidence="3" id="KW-0472">Membrane</keyword>
<dbReference type="SMART" id="SM00364">
    <property type="entry name" value="LRR_BAC"/>
    <property type="match status" value="6"/>
</dbReference>
<dbReference type="Gene3D" id="2.60.220.30">
    <property type="match status" value="1"/>
</dbReference>
<evidence type="ECO:0000259" key="4">
    <source>
        <dbReference type="Pfam" id="PF23598"/>
    </source>
</evidence>
<dbReference type="Proteomes" id="UP001159405">
    <property type="component" value="Unassembled WGS sequence"/>
</dbReference>
<keyword evidence="3" id="KW-0812">Transmembrane</keyword>
<dbReference type="Pfam" id="PF00560">
    <property type="entry name" value="LRR_1"/>
    <property type="match status" value="1"/>
</dbReference>
<accession>A0ABN8R3T9</accession>
<evidence type="ECO:0000256" key="2">
    <source>
        <dbReference type="ARBA" id="ARBA00022737"/>
    </source>
</evidence>
<organism evidence="5 6">
    <name type="scientific">Porites lobata</name>
    <dbReference type="NCBI Taxonomy" id="104759"/>
    <lineage>
        <taxon>Eukaryota</taxon>
        <taxon>Metazoa</taxon>
        <taxon>Cnidaria</taxon>
        <taxon>Anthozoa</taxon>
        <taxon>Hexacorallia</taxon>
        <taxon>Scleractinia</taxon>
        <taxon>Fungiina</taxon>
        <taxon>Poritidae</taxon>
        <taxon>Porites</taxon>
    </lineage>
</organism>
<feature type="domain" description="Disease resistance R13L4/SHOC-2-like LRR" evidence="4">
    <location>
        <begin position="93"/>
        <end position="206"/>
    </location>
</feature>
<dbReference type="InterPro" id="IPR003591">
    <property type="entry name" value="Leu-rich_rpt_typical-subtyp"/>
</dbReference>
<name>A0ABN8R3T9_9CNID</name>
<protein>
    <recommendedName>
        <fullName evidence="4">Disease resistance R13L4/SHOC-2-like LRR domain-containing protein</fullName>
    </recommendedName>
</protein>
<evidence type="ECO:0000256" key="1">
    <source>
        <dbReference type="ARBA" id="ARBA00022614"/>
    </source>
</evidence>
<gene>
    <name evidence="5" type="ORF">PLOB_00014476</name>
</gene>